<protein>
    <recommendedName>
        <fullName evidence="4">Hemerythrin-like domain-containing protein</fullName>
    </recommendedName>
</protein>
<evidence type="ECO:0000256" key="1">
    <source>
        <dbReference type="SAM" id="Coils"/>
    </source>
</evidence>
<dbReference type="EMBL" id="JACHBX010000006">
    <property type="protein sequence ID" value="MBB6136448.1"/>
    <property type="molecule type" value="Genomic_DNA"/>
</dbReference>
<accession>A0A7W9X4N8</accession>
<name>A0A7W9X4N8_9BURK</name>
<reference evidence="2 3" key="1">
    <citation type="submission" date="2020-08" db="EMBL/GenBank/DDBJ databases">
        <title>The Agave Microbiome: Exploring the role of microbial communities in plant adaptations to desert environments.</title>
        <authorList>
            <person name="Partida-Martinez L.P."/>
        </authorList>
    </citation>
    <scope>NUCLEOTIDE SEQUENCE [LARGE SCALE GENOMIC DNA]</scope>
    <source>
        <strain evidence="2 3">AT3.2</strain>
    </source>
</reference>
<keyword evidence="3" id="KW-1185">Reference proteome</keyword>
<sequence length="194" mass="21370">MLTSTYTLVALSVEQARVRVDLQALLDRWRPAAWWGEPPAAHQYQAACDALRQVSDACQWRKLDKFVLPALRRRGADAGVLLAELDALSRRANAARMAAQAAAAEGDPGCLAALEACCELLLERLEREEIELLPLARTLIPGDHWFTIANQMLAHDTVQNEHRDAGRGIVRARLPTEVSTRKSPALPPVVPIVN</sequence>
<dbReference type="AlphaFoldDB" id="A0A7W9X4N8"/>
<gene>
    <name evidence="2" type="ORF">HD842_004626</name>
</gene>
<dbReference type="Gene3D" id="1.20.120.520">
    <property type="entry name" value="nmb1532 protein domain like"/>
    <property type="match status" value="1"/>
</dbReference>
<dbReference type="RefSeq" id="WP_183558178.1">
    <property type="nucleotide sequence ID" value="NZ_JACHBX010000006.1"/>
</dbReference>
<proteinExistence type="predicted"/>
<comment type="caution">
    <text evidence="2">The sequence shown here is derived from an EMBL/GenBank/DDBJ whole genome shotgun (WGS) entry which is preliminary data.</text>
</comment>
<feature type="coiled-coil region" evidence="1">
    <location>
        <begin position="85"/>
        <end position="131"/>
    </location>
</feature>
<dbReference type="Proteomes" id="UP000540787">
    <property type="component" value="Unassembled WGS sequence"/>
</dbReference>
<evidence type="ECO:0000313" key="2">
    <source>
        <dbReference type="EMBL" id="MBB6136448.1"/>
    </source>
</evidence>
<evidence type="ECO:0008006" key="4">
    <source>
        <dbReference type="Google" id="ProtNLM"/>
    </source>
</evidence>
<organism evidence="2 3">
    <name type="scientific">Massilia aurea</name>
    <dbReference type="NCBI Taxonomy" id="373040"/>
    <lineage>
        <taxon>Bacteria</taxon>
        <taxon>Pseudomonadati</taxon>
        <taxon>Pseudomonadota</taxon>
        <taxon>Betaproteobacteria</taxon>
        <taxon>Burkholderiales</taxon>
        <taxon>Oxalobacteraceae</taxon>
        <taxon>Telluria group</taxon>
        <taxon>Massilia</taxon>
    </lineage>
</organism>
<evidence type="ECO:0000313" key="3">
    <source>
        <dbReference type="Proteomes" id="UP000540787"/>
    </source>
</evidence>
<keyword evidence="1" id="KW-0175">Coiled coil</keyword>